<dbReference type="AlphaFoldDB" id="A0A1H1YCG6"/>
<dbReference type="InterPro" id="IPR036217">
    <property type="entry name" value="MethylDNA_cys_MeTrfase_DNAb"/>
</dbReference>
<dbReference type="InterPro" id="IPR036388">
    <property type="entry name" value="WH-like_DNA-bd_sf"/>
</dbReference>
<evidence type="ECO:0000313" key="7">
    <source>
        <dbReference type="Proteomes" id="UP000199103"/>
    </source>
</evidence>
<dbReference type="GO" id="GO:0006281">
    <property type="term" value="P:DNA repair"/>
    <property type="evidence" value="ECO:0007669"/>
    <property type="project" value="InterPro"/>
</dbReference>
<dbReference type="InterPro" id="IPR036631">
    <property type="entry name" value="MGMT_N_sf"/>
</dbReference>
<keyword evidence="6" id="KW-0489">Methyltransferase</keyword>
<dbReference type="Pfam" id="PF02870">
    <property type="entry name" value="Methyltransf_1N"/>
    <property type="match status" value="1"/>
</dbReference>
<dbReference type="RefSeq" id="WP_091527606.1">
    <property type="nucleotide sequence ID" value="NZ_LT629772.1"/>
</dbReference>
<dbReference type="GO" id="GO:0032259">
    <property type="term" value="P:methylation"/>
    <property type="evidence" value="ECO:0007669"/>
    <property type="project" value="UniProtKB-KW"/>
</dbReference>
<comment type="similarity">
    <text evidence="1">Belongs to the MGMT family.</text>
</comment>
<sequence>MNAVRSLRTQVGTLTVEADDAGLRSVHWGADTEQPGSPEAAGIAEQAVRQLEEYFAGERSSFELPVDLTGLGAASTAVLTALKDTVGYGETVTYGELAARSGSSVPARAIGSIMGSNPLPIVIGCHRVVAADGLGGYSGGEPGQGRQTKVWLLEHEGALPPALI</sequence>
<dbReference type="Pfam" id="PF01035">
    <property type="entry name" value="DNA_binding_1"/>
    <property type="match status" value="1"/>
</dbReference>
<evidence type="ECO:0000313" key="6">
    <source>
        <dbReference type="EMBL" id="SDT19081.1"/>
    </source>
</evidence>
<dbReference type="Gene3D" id="1.10.10.10">
    <property type="entry name" value="Winged helix-like DNA-binding domain superfamily/Winged helix DNA-binding domain"/>
    <property type="match status" value="1"/>
</dbReference>
<evidence type="ECO:0000256" key="2">
    <source>
        <dbReference type="ARBA" id="ARBA00015377"/>
    </source>
</evidence>
<dbReference type="PANTHER" id="PTHR46460">
    <property type="entry name" value="METHYLATED-DNA--PROTEIN-CYSTEINE METHYLTRANSFERASE"/>
    <property type="match status" value="1"/>
</dbReference>
<protein>
    <recommendedName>
        <fullName evidence="2">Methylated-DNA--protein-cysteine methyltransferase</fullName>
    </recommendedName>
</protein>
<dbReference type="Proteomes" id="UP000199103">
    <property type="component" value="Chromosome I"/>
</dbReference>
<dbReference type="NCBIfam" id="TIGR00589">
    <property type="entry name" value="ogt"/>
    <property type="match status" value="1"/>
</dbReference>
<keyword evidence="3" id="KW-0227">DNA damage</keyword>
<dbReference type="SUPFAM" id="SSF46767">
    <property type="entry name" value="Methylated DNA-protein cysteine methyltransferase, C-terminal domain"/>
    <property type="match status" value="1"/>
</dbReference>
<dbReference type="OrthoDB" id="9802228at2"/>
<feature type="domain" description="Methylguanine DNA methyltransferase ribonuclease-like" evidence="5">
    <location>
        <begin position="7"/>
        <end position="68"/>
    </location>
</feature>
<keyword evidence="6" id="KW-0808">Transferase</keyword>
<evidence type="ECO:0000256" key="3">
    <source>
        <dbReference type="ARBA" id="ARBA00022763"/>
    </source>
</evidence>
<dbReference type="InterPro" id="IPR014048">
    <property type="entry name" value="MethylDNA_cys_MeTrfase_DNA-bd"/>
</dbReference>
<dbReference type="GO" id="GO:0003908">
    <property type="term" value="F:methylated-DNA-[protein]-cysteine S-methyltransferase activity"/>
    <property type="evidence" value="ECO:0007669"/>
    <property type="project" value="InterPro"/>
</dbReference>
<evidence type="ECO:0000259" key="4">
    <source>
        <dbReference type="Pfam" id="PF01035"/>
    </source>
</evidence>
<dbReference type="EMBL" id="LT629772">
    <property type="protein sequence ID" value="SDT19081.1"/>
    <property type="molecule type" value="Genomic_DNA"/>
</dbReference>
<evidence type="ECO:0000259" key="5">
    <source>
        <dbReference type="Pfam" id="PF02870"/>
    </source>
</evidence>
<dbReference type="CDD" id="cd06445">
    <property type="entry name" value="ATase"/>
    <property type="match status" value="1"/>
</dbReference>
<evidence type="ECO:0000256" key="1">
    <source>
        <dbReference type="ARBA" id="ARBA00008711"/>
    </source>
</evidence>
<dbReference type="SUPFAM" id="SSF53155">
    <property type="entry name" value="Methylated DNA-protein cysteine methyltransferase domain"/>
    <property type="match status" value="1"/>
</dbReference>
<dbReference type="InterPro" id="IPR008332">
    <property type="entry name" value="MethylG_MeTrfase_N"/>
</dbReference>
<gene>
    <name evidence="6" type="ORF">SAMN04489812_4506</name>
</gene>
<dbReference type="Gene3D" id="3.30.160.70">
    <property type="entry name" value="Methylated DNA-protein cysteine methyltransferase domain"/>
    <property type="match status" value="1"/>
</dbReference>
<name>A0A1H1YCG6_9ACTN</name>
<feature type="domain" description="Methylated-DNA-[protein]-cysteine S-methyltransferase DNA binding" evidence="4">
    <location>
        <begin position="76"/>
        <end position="158"/>
    </location>
</feature>
<keyword evidence="7" id="KW-1185">Reference proteome</keyword>
<dbReference type="STRING" id="630515.SAMN04489812_4506"/>
<reference evidence="6 7" key="1">
    <citation type="submission" date="2016-10" db="EMBL/GenBank/DDBJ databases">
        <authorList>
            <person name="de Groot N.N."/>
        </authorList>
    </citation>
    <scope>NUCLEOTIDE SEQUENCE [LARGE SCALE GENOMIC DNA]</scope>
    <source>
        <strain evidence="6 7">DSM 21800</strain>
    </source>
</reference>
<accession>A0A1H1YCG6</accession>
<organism evidence="6 7">
    <name type="scientific">Microlunatus soli</name>
    <dbReference type="NCBI Taxonomy" id="630515"/>
    <lineage>
        <taxon>Bacteria</taxon>
        <taxon>Bacillati</taxon>
        <taxon>Actinomycetota</taxon>
        <taxon>Actinomycetes</taxon>
        <taxon>Propionibacteriales</taxon>
        <taxon>Propionibacteriaceae</taxon>
        <taxon>Microlunatus</taxon>
    </lineage>
</organism>
<dbReference type="PANTHER" id="PTHR46460:SF1">
    <property type="entry name" value="METHYLATED-DNA--PROTEIN-CYSTEINE METHYLTRANSFERASE"/>
    <property type="match status" value="1"/>
</dbReference>
<proteinExistence type="inferred from homology"/>